<dbReference type="SUPFAM" id="SSF48065">
    <property type="entry name" value="DBL homology domain (DH-domain)"/>
    <property type="match status" value="1"/>
</dbReference>
<proteinExistence type="predicted"/>
<evidence type="ECO:0000313" key="3">
    <source>
        <dbReference type="EMBL" id="CAH7669083.1"/>
    </source>
</evidence>
<name>A0AAV0AKL7_PHAPC</name>
<dbReference type="EMBL" id="CALTRL010000648">
    <property type="protein sequence ID" value="CAH7669083.1"/>
    <property type="molecule type" value="Genomic_DNA"/>
</dbReference>
<feature type="domain" description="DH" evidence="2">
    <location>
        <begin position="1"/>
        <end position="41"/>
    </location>
</feature>
<reference evidence="3" key="1">
    <citation type="submission" date="2022-06" db="EMBL/GenBank/DDBJ databases">
        <authorList>
            <consortium name="SYNGENTA / RWTH Aachen University"/>
        </authorList>
    </citation>
    <scope>NUCLEOTIDE SEQUENCE</scope>
</reference>
<feature type="region of interest" description="Disordered" evidence="1">
    <location>
        <begin position="268"/>
        <end position="288"/>
    </location>
</feature>
<keyword evidence="4" id="KW-1185">Reference proteome</keyword>
<comment type="caution">
    <text evidence="3">The sequence shown here is derived from an EMBL/GenBank/DDBJ whole genome shotgun (WGS) entry which is preliminary data.</text>
</comment>
<evidence type="ECO:0000256" key="1">
    <source>
        <dbReference type="SAM" id="MobiDB-lite"/>
    </source>
</evidence>
<dbReference type="PROSITE" id="PS50010">
    <property type="entry name" value="DH_2"/>
    <property type="match status" value="1"/>
</dbReference>
<dbReference type="InterPro" id="IPR035899">
    <property type="entry name" value="DBL_dom_sf"/>
</dbReference>
<dbReference type="Proteomes" id="UP001153365">
    <property type="component" value="Unassembled WGS sequence"/>
</dbReference>
<dbReference type="GO" id="GO:0005085">
    <property type="term" value="F:guanyl-nucleotide exchange factor activity"/>
    <property type="evidence" value="ECO:0007669"/>
    <property type="project" value="InterPro"/>
</dbReference>
<protein>
    <submittedName>
        <fullName evidence="3">Expressed protein</fullName>
    </submittedName>
</protein>
<evidence type="ECO:0000259" key="2">
    <source>
        <dbReference type="PROSITE" id="PS50010"/>
    </source>
</evidence>
<dbReference type="PANTHER" id="PTHR22834">
    <property type="entry name" value="NUCLEAR FUSION PROTEIN FUS2"/>
    <property type="match status" value="1"/>
</dbReference>
<sequence>MKYSLLLEQIIKYTKADDKSLCNLIKAKEGMDLVAESINESKRRKDLVDSIIKERKKIKHIFRPSLLTTISISTITGIEPFDRLRISLFSLKRLPMVLRASVLEMKNFMICGDRLSQCFKRVYGFEACRIPGEDEQNDEEIRETLKALNKFQELVFRAGIRGPIKYLNDRLNQEIIPRIQEMIKLYENPMKVTEIIISKSKDAREASLEIMKLEEIKRFESLSIKVLERLLMRWVKLRREVSFDMIVLISRVIESSQFFRERRGLAGVGSDDKRRDRRRKRRTGLVSSQSVGLVSGTINESLEEEDQKISGETVALDQDDQKFWSEIIFV</sequence>
<dbReference type="InterPro" id="IPR051492">
    <property type="entry name" value="Dynamin-Rho_GEF"/>
</dbReference>
<dbReference type="GO" id="GO:0005737">
    <property type="term" value="C:cytoplasm"/>
    <property type="evidence" value="ECO:0007669"/>
    <property type="project" value="TreeGrafter"/>
</dbReference>
<accession>A0AAV0AKL7</accession>
<organism evidence="3 4">
    <name type="scientific">Phakopsora pachyrhizi</name>
    <name type="common">Asian soybean rust disease fungus</name>
    <dbReference type="NCBI Taxonomy" id="170000"/>
    <lineage>
        <taxon>Eukaryota</taxon>
        <taxon>Fungi</taxon>
        <taxon>Dikarya</taxon>
        <taxon>Basidiomycota</taxon>
        <taxon>Pucciniomycotina</taxon>
        <taxon>Pucciniomycetes</taxon>
        <taxon>Pucciniales</taxon>
        <taxon>Phakopsoraceae</taxon>
        <taxon>Phakopsora</taxon>
    </lineage>
</organism>
<dbReference type="InterPro" id="IPR000219">
    <property type="entry name" value="DH_dom"/>
</dbReference>
<dbReference type="PANTHER" id="PTHR22834:SF20">
    <property type="entry name" value="SH3 DOMAIN-CONTAINING PROTEIN"/>
    <property type="match status" value="1"/>
</dbReference>
<dbReference type="AlphaFoldDB" id="A0AAV0AKL7"/>
<gene>
    <name evidence="3" type="ORF">PPACK8108_LOCUS3653</name>
</gene>
<dbReference type="Gene3D" id="1.20.900.10">
    <property type="entry name" value="Dbl homology (DH) domain"/>
    <property type="match status" value="1"/>
</dbReference>
<dbReference type="GO" id="GO:0032955">
    <property type="term" value="P:regulation of division septum assembly"/>
    <property type="evidence" value="ECO:0007669"/>
    <property type="project" value="TreeGrafter"/>
</dbReference>
<evidence type="ECO:0000313" key="4">
    <source>
        <dbReference type="Proteomes" id="UP001153365"/>
    </source>
</evidence>
<dbReference type="GO" id="GO:0031991">
    <property type="term" value="P:regulation of actomyosin contractile ring contraction"/>
    <property type="evidence" value="ECO:0007669"/>
    <property type="project" value="TreeGrafter"/>
</dbReference>